<reference evidence="1" key="1">
    <citation type="submission" date="2024-06" db="EMBL/GenBank/DDBJ databases">
        <authorList>
            <person name="Xiao J."/>
            <person name="Liu H."/>
            <person name="Zheng Z."/>
            <person name="Wang Z."/>
            <person name="Li P."/>
        </authorList>
    </citation>
    <scope>NUCLEOTIDE SEQUENCE</scope>
</reference>
<name>A0AB39C5Q3_9CAUD</name>
<evidence type="ECO:0008006" key="2">
    <source>
        <dbReference type="Google" id="ProtNLM"/>
    </source>
</evidence>
<protein>
    <recommendedName>
        <fullName evidence="2">Secreted protein</fullName>
    </recommendedName>
</protein>
<proteinExistence type="predicted"/>
<organism evidence="1">
    <name type="scientific">Klebsiella phage P252</name>
    <dbReference type="NCBI Taxonomy" id="3229729"/>
    <lineage>
        <taxon>Viruses</taxon>
        <taxon>Duplodnaviria</taxon>
        <taxon>Heunggongvirae</taxon>
        <taxon>Uroviricota</taxon>
        <taxon>Caudoviricetes</taxon>
        <taxon>Autographivirales</taxon>
        <taxon>Autoscriptoviridae</taxon>
        <taxon>Slopekvirinae</taxon>
        <taxon>Drulisvirus</taxon>
    </lineage>
</organism>
<accession>A0AB39C5Q3</accession>
<evidence type="ECO:0000313" key="1">
    <source>
        <dbReference type="EMBL" id="XDJ01823.1"/>
    </source>
</evidence>
<sequence length="96" mass="10362">MVNVFNIIVTSAMLVLGNDVNNPVPYCTVQLQQPAAQEPQPRPEYDLFEDPEGGCKELGARILAAVQEQEPNVAVTLTVDGVSSNDIGGKHVRKES</sequence>
<dbReference type="EMBL" id="PP934443">
    <property type="protein sequence ID" value="XDJ01823.1"/>
    <property type="molecule type" value="Genomic_DNA"/>
</dbReference>